<accession>A5ZX89</accession>
<gene>
    <name evidence="2" type="ORF">RUMOBE_03642</name>
</gene>
<reference evidence="2 3" key="1">
    <citation type="submission" date="2007-03" db="EMBL/GenBank/DDBJ databases">
        <authorList>
            <person name="Fulton L."/>
            <person name="Clifton S."/>
            <person name="Fulton B."/>
            <person name="Xu J."/>
            <person name="Minx P."/>
            <person name="Pepin K.H."/>
            <person name="Johnson M."/>
            <person name="Thiruvilangam P."/>
            <person name="Bhonagiri V."/>
            <person name="Nash W.E."/>
            <person name="Mardis E.R."/>
            <person name="Wilson R.K."/>
        </authorList>
    </citation>
    <scope>NUCLEOTIDE SEQUENCE [LARGE SCALE GENOMIC DNA]</scope>
    <source>
        <strain evidence="2 3">ATCC 29174</strain>
    </source>
</reference>
<keyword evidence="1" id="KW-0812">Transmembrane</keyword>
<protein>
    <submittedName>
        <fullName evidence="2">Uncharacterized protein</fullName>
    </submittedName>
</protein>
<proteinExistence type="predicted"/>
<evidence type="ECO:0000313" key="3">
    <source>
        <dbReference type="Proteomes" id="UP000006002"/>
    </source>
</evidence>
<feature type="transmembrane region" description="Helical" evidence="1">
    <location>
        <begin position="137"/>
        <end position="158"/>
    </location>
</feature>
<comment type="caution">
    <text evidence="2">The sequence shown here is derived from an EMBL/GenBank/DDBJ whole genome shotgun (WGS) entry which is preliminary data.</text>
</comment>
<evidence type="ECO:0000256" key="1">
    <source>
        <dbReference type="SAM" id="Phobius"/>
    </source>
</evidence>
<dbReference type="AlphaFoldDB" id="A5ZX89"/>
<dbReference type="HOGENOM" id="CLU_1302924_0_0_9"/>
<dbReference type="EMBL" id="AAVO02000024">
    <property type="protein sequence ID" value="EDM85730.1"/>
    <property type="molecule type" value="Genomic_DNA"/>
</dbReference>
<reference evidence="2 3" key="2">
    <citation type="submission" date="2007-04" db="EMBL/GenBank/DDBJ databases">
        <title>Draft genome sequence of Ruminococcus obeum (ATCC 29174).</title>
        <authorList>
            <person name="Sudarsanam P."/>
            <person name="Ley R."/>
            <person name="Guruge J."/>
            <person name="Turnbaugh P.J."/>
            <person name="Mahowald M."/>
            <person name="Liep D."/>
            <person name="Gordon J."/>
        </authorList>
    </citation>
    <scope>NUCLEOTIDE SEQUENCE [LARGE SCALE GENOMIC DNA]</scope>
    <source>
        <strain evidence="2 3">ATCC 29174</strain>
    </source>
</reference>
<keyword evidence="1" id="KW-0472">Membrane</keyword>
<name>A5ZX89_9FIRM</name>
<sequence>MLITSSRSLLYMIQNHSTFFIISGIPHFFQGKPFMFPIRNSFDQKIILFFFISGKDKPVPDIVLQWALLIFMFQHQIRDQTGIVNLSAYSFNSFLICMCSMKSFHLQSVIMRICKIFTKPFHKKFQRIDSIRSRTKIMFHYICKIMIFFPTDFLRLMWIKILYSIRSGKINTAFTSCYCTASSITHRYIWKQILIASIGFFYKKVFQFIFI</sequence>
<dbReference type="Proteomes" id="UP000006002">
    <property type="component" value="Unassembled WGS sequence"/>
</dbReference>
<organism evidence="2 3">
    <name type="scientific">Blautia obeum ATCC 29174</name>
    <dbReference type="NCBI Taxonomy" id="411459"/>
    <lineage>
        <taxon>Bacteria</taxon>
        <taxon>Bacillati</taxon>
        <taxon>Bacillota</taxon>
        <taxon>Clostridia</taxon>
        <taxon>Lachnospirales</taxon>
        <taxon>Lachnospiraceae</taxon>
        <taxon>Blautia</taxon>
    </lineage>
</organism>
<keyword evidence="1" id="KW-1133">Transmembrane helix</keyword>
<evidence type="ECO:0000313" key="2">
    <source>
        <dbReference type="EMBL" id="EDM85730.1"/>
    </source>
</evidence>